<evidence type="ECO:0000256" key="1">
    <source>
        <dbReference type="ARBA" id="ARBA00023125"/>
    </source>
</evidence>
<comment type="caution">
    <text evidence="3">The sequence shown here is derived from an EMBL/GenBank/DDBJ whole genome shotgun (WGS) entry which is preliminary data.</text>
</comment>
<keyword evidence="1" id="KW-0238">DNA-binding</keyword>
<name>A0A1Q5PNM3_9ACTO</name>
<dbReference type="SMART" id="SM00530">
    <property type="entry name" value="HTH_XRE"/>
    <property type="match status" value="1"/>
</dbReference>
<proteinExistence type="predicted"/>
<dbReference type="GO" id="GO:0005829">
    <property type="term" value="C:cytosol"/>
    <property type="evidence" value="ECO:0007669"/>
    <property type="project" value="TreeGrafter"/>
</dbReference>
<dbReference type="AlphaFoldDB" id="A0A1Q5PNM3"/>
<dbReference type="InterPro" id="IPR050807">
    <property type="entry name" value="TransReg_Diox_bact_type"/>
</dbReference>
<dbReference type="InterPro" id="IPR010982">
    <property type="entry name" value="Lambda_DNA-bd_dom_sf"/>
</dbReference>
<dbReference type="GO" id="GO:0003677">
    <property type="term" value="F:DNA binding"/>
    <property type="evidence" value="ECO:0007669"/>
    <property type="project" value="UniProtKB-KW"/>
</dbReference>
<dbReference type="EMBL" id="MQSV01000002">
    <property type="protein sequence ID" value="OKL49178.1"/>
    <property type="molecule type" value="Genomic_DNA"/>
</dbReference>
<dbReference type="SUPFAM" id="SSF47413">
    <property type="entry name" value="lambda repressor-like DNA-binding domains"/>
    <property type="match status" value="1"/>
</dbReference>
<dbReference type="PROSITE" id="PS50943">
    <property type="entry name" value="HTH_CROC1"/>
    <property type="match status" value="1"/>
</dbReference>
<dbReference type="GO" id="GO:0003700">
    <property type="term" value="F:DNA-binding transcription factor activity"/>
    <property type="evidence" value="ECO:0007669"/>
    <property type="project" value="TreeGrafter"/>
</dbReference>
<dbReference type="RefSeq" id="WP_073709162.1">
    <property type="nucleotide sequence ID" value="NZ_MQSU01000002.1"/>
</dbReference>
<dbReference type="CDD" id="cd00093">
    <property type="entry name" value="HTH_XRE"/>
    <property type="match status" value="1"/>
</dbReference>
<dbReference type="Pfam" id="PF13560">
    <property type="entry name" value="HTH_31"/>
    <property type="match status" value="1"/>
</dbReference>
<gene>
    <name evidence="3" type="ORF">BSR29_03610</name>
</gene>
<dbReference type="PANTHER" id="PTHR46797">
    <property type="entry name" value="HTH-TYPE TRANSCRIPTIONAL REGULATOR"/>
    <property type="match status" value="1"/>
</dbReference>
<protein>
    <submittedName>
        <fullName evidence="3">Transcriptional regulator</fullName>
    </submittedName>
</protein>
<keyword evidence="4" id="KW-1185">Reference proteome</keyword>
<dbReference type="Gene3D" id="1.10.260.40">
    <property type="entry name" value="lambda repressor-like DNA-binding domains"/>
    <property type="match status" value="1"/>
</dbReference>
<dbReference type="STRING" id="1921764.BSR28_03180"/>
<evidence type="ECO:0000313" key="4">
    <source>
        <dbReference type="Proteomes" id="UP000186785"/>
    </source>
</evidence>
<evidence type="ECO:0000313" key="3">
    <source>
        <dbReference type="EMBL" id="OKL49178.1"/>
    </source>
</evidence>
<reference evidence="3 4" key="1">
    <citation type="submission" date="2016-11" db="EMBL/GenBank/DDBJ databases">
        <title>Actinomyces gypaetusis sp. nov. isolated from the vulture Gypaetus barbatus in Qinghai Tibet Plateau China.</title>
        <authorList>
            <person name="Meng X."/>
        </authorList>
    </citation>
    <scope>NUCLEOTIDE SEQUENCE [LARGE SCALE GENOMIC DNA]</scope>
    <source>
        <strain evidence="3 4">VUL4_2</strain>
    </source>
</reference>
<dbReference type="PANTHER" id="PTHR46797:SF1">
    <property type="entry name" value="METHYLPHOSPHONATE SYNTHASE"/>
    <property type="match status" value="1"/>
</dbReference>
<evidence type="ECO:0000259" key="2">
    <source>
        <dbReference type="PROSITE" id="PS50943"/>
    </source>
</evidence>
<accession>A0A1Q5PNM3</accession>
<organism evidence="3 4">
    <name type="scientific">Boudabousia liubingyangii</name>
    <dbReference type="NCBI Taxonomy" id="1921764"/>
    <lineage>
        <taxon>Bacteria</taxon>
        <taxon>Bacillati</taxon>
        <taxon>Actinomycetota</taxon>
        <taxon>Actinomycetes</taxon>
        <taxon>Actinomycetales</taxon>
        <taxon>Actinomycetaceae</taxon>
        <taxon>Boudabousia</taxon>
    </lineage>
</organism>
<dbReference type="Proteomes" id="UP000186785">
    <property type="component" value="Unassembled WGS sequence"/>
</dbReference>
<sequence length="110" mass="12203">MVAKKVPEPTGVVPLLRREIGEVLRSLRQSQGRTLREVSARARVSLGYLSEVERGQKEASSELLASICEALEVPLWLVMREVSERIALAEGVVIPDTVPDELVRRTVATR</sequence>
<feature type="domain" description="HTH cro/C1-type" evidence="2">
    <location>
        <begin position="24"/>
        <end position="77"/>
    </location>
</feature>
<dbReference type="InterPro" id="IPR001387">
    <property type="entry name" value="Cro/C1-type_HTH"/>
</dbReference>